<dbReference type="AlphaFoldDB" id="A0A2J6SEL9"/>
<feature type="compositionally biased region" description="Polar residues" evidence="1">
    <location>
        <begin position="17"/>
        <end position="26"/>
    </location>
</feature>
<keyword evidence="3" id="KW-1185">Reference proteome</keyword>
<dbReference type="Proteomes" id="UP000235371">
    <property type="component" value="Unassembled WGS sequence"/>
</dbReference>
<sequence>MVRSFKCRSDFPDASGAATNVTSSVQGEREGLRCRQGQGQEIKKGGRETRTRGSKLKAGTGVSMDEL</sequence>
<proteinExistence type="predicted"/>
<protein>
    <submittedName>
        <fullName evidence="2">Uncharacterized protein</fullName>
    </submittedName>
</protein>
<accession>A0A2J6SEL9</accession>
<gene>
    <name evidence="2" type="ORF">K444DRAFT_622771</name>
</gene>
<name>A0A2J6SEL9_9HELO</name>
<feature type="compositionally biased region" description="Basic and acidic residues" evidence="1">
    <location>
        <begin position="41"/>
        <end position="51"/>
    </location>
</feature>
<dbReference type="EMBL" id="KZ613921">
    <property type="protein sequence ID" value="PMD49203.1"/>
    <property type="molecule type" value="Genomic_DNA"/>
</dbReference>
<organism evidence="2 3">
    <name type="scientific">Hyaloscypha bicolor E</name>
    <dbReference type="NCBI Taxonomy" id="1095630"/>
    <lineage>
        <taxon>Eukaryota</taxon>
        <taxon>Fungi</taxon>
        <taxon>Dikarya</taxon>
        <taxon>Ascomycota</taxon>
        <taxon>Pezizomycotina</taxon>
        <taxon>Leotiomycetes</taxon>
        <taxon>Helotiales</taxon>
        <taxon>Hyaloscyphaceae</taxon>
        <taxon>Hyaloscypha</taxon>
        <taxon>Hyaloscypha bicolor</taxon>
    </lineage>
</organism>
<feature type="region of interest" description="Disordered" evidence="1">
    <location>
        <begin position="1"/>
        <end position="67"/>
    </location>
</feature>
<dbReference type="GeneID" id="36590238"/>
<evidence type="ECO:0000313" key="2">
    <source>
        <dbReference type="EMBL" id="PMD49203.1"/>
    </source>
</evidence>
<dbReference type="InParanoid" id="A0A2J6SEL9"/>
<evidence type="ECO:0000256" key="1">
    <source>
        <dbReference type="SAM" id="MobiDB-lite"/>
    </source>
</evidence>
<dbReference type="RefSeq" id="XP_024726107.1">
    <property type="nucleotide sequence ID" value="XM_024882161.1"/>
</dbReference>
<reference evidence="2 3" key="1">
    <citation type="submission" date="2016-04" db="EMBL/GenBank/DDBJ databases">
        <title>A degradative enzymes factory behind the ericoid mycorrhizal symbiosis.</title>
        <authorList>
            <consortium name="DOE Joint Genome Institute"/>
            <person name="Martino E."/>
            <person name="Morin E."/>
            <person name="Grelet G."/>
            <person name="Kuo A."/>
            <person name="Kohler A."/>
            <person name="Daghino S."/>
            <person name="Barry K."/>
            <person name="Choi C."/>
            <person name="Cichocki N."/>
            <person name="Clum A."/>
            <person name="Copeland A."/>
            <person name="Hainaut M."/>
            <person name="Haridas S."/>
            <person name="Labutti K."/>
            <person name="Lindquist E."/>
            <person name="Lipzen A."/>
            <person name="Khouja H.-R."/>
            <person name="Murat C."/>
            <person name="Ohm R."/>
            <person name="Olson A."/>
            <person name="Spatafora J."/>
            <person name="Veneault-Fourrey C."/>
            <person name="Henrissat B."/>
            <person name="Grigoriev I."/>
            <person name="Martin F."/>
            <person name="Perotto S."/>
        </authorList>
    </citation>
    <scope>NUCLEOTIDE SEQUENCE [LARGE SCALE GENOMIC DNA]</scope>
    <source>
        <strain evidence="2 3">E</strain>
    </source>
</reference>
<evidence type="ECO:0000313" key="3">
    <source>
        <dbReference type="Proteomes" id="UP000235371"/>
    </source>
</evidence>